<name>G6E8K3_9SPHN</name>
<reference evidence="2 3" key="1">
    <citation type="journal article" date="2012" name="J. Bacteriol.">
        <title>Genome sequence of benzo(a)pyrene-degrading bacterium Novosphingobium pentaromativorans US6-1.</title>
        <authorList>
            <person name="Luo Y.R."/>
            <person name="Kang S.G."/>
            <person name="Kim S.J."/>
            <person name="Kim M.R."/>
            <person name="Li N."/>
            <person name="Lee J.H."/>
            <person name="Kwon K.K."/>
        </authorList>
    </citation>
    <scope>NUCLEOTIDE SEQUENCE [LARGE SCALE GENOMIC DNA]</scope>
    <source>
        <strain evidence="2 3">US6-1</strain>
    </source>
</reference>
<dbReference type="AlphaFoldDB" id="G6E8K3"/>
<dbReference type="PATRIC" id="fig|1088721.3.peg.666"/>
<protein>
    <recommendedName>
        <fullName evidence="1">Nucleotide modification associated domain-containing protein</fullName>
    </recommendedName>
</protein>
<dbReference type="STRING" id="1088721.JI59_16745"/>
<dbReference type="EMBL" id="AGFM01000009">
    <property type="protein sequence ID" value="EHJ62077.1"/>
    <property type="molecule type" value="Genomic_DNA"/>
</dbReference>
<evidence type="ECO:0000313" key="3">
    <source>
        <dbReference type="Proteomes" id="UP000004030"/>
    </source>
</evidence>
<gene>
    <name evidence="2" type="ORF">NSU_0674</name>
</gene>
<sequence length="246" mass="27142">MKLVFSRKGFDTTAGGVPSPILGGAPVSLPIPAADRSRTSFAERGLGELVTALTRGRIGGADLCHDDPMFGDGLCWFGQCGAAQGHLIKHGVGPGDHFLFFGLFADPDTGERHHRIFAHMRVEACAAPEVLRQSPCWREPPRPHPHAEGEWPANNTIWFGPGATARRAVDELRLTQPGGPLNLWQVPPWLGKRGLTYHDRPERWIGRRGLDSARRGQEFVCDIGRARQPRAWLERMIALIEDQPSD</sequence>
<dbReference type="OrthoDB" id="9772090at2"/>
<proteinExistence type="predicted"/>
<dbReference type="InterPro" id="IPR041135">
    <property type="entry name" value="Nmad3"/>
</dbReference>
<dbReference type="eggNOG" id="ENOG502Z8V1">
    <property type="taxonomic scope" value="Bacteria"/>
</dbReference>
<dbReference type="Proteomes" id="UP000004030">
    <property type="component" value="Unassembled WGS sequence"/>
</dbReference>
<organism evidence="2 3">
    <name type="scientific">Novosphingobium pentaromativorans US6-1</name>
    <dbReference type="NCBI Taxonomy" id="1088721"/>
    <lineage>
        <taxon>Bacteria</taxon>
        <taxon>Pseudomonadati</taxon>
        <taxon>Pseudomonadota</taxon>
        <taxon>Alphaproteobacteria</taxon>
        <taxon>Sphingomonadales</taxon>
        <taxon>Sphingomonadaceae</taxon>
        <taxon>Novosphingobium</taxon>
    </lineage>
</organism>
<evidence type="ECO:0000313" key="2">
    <source>
        <dbReference type="EMBL" id="EHJ62077.1"/>
    </source>
</evidence>
<keyword evidence="3" id="KW-1185">Reference proteome</keyword>
<feature type="domain" description="Nucleotide modification associated" evidence="1">
    <location>
        <begin position="2"/>
        <end position="222"/>
    </location>
</feature>
<evidence type="ECO:0000259" key="1">
    <source>
        <dbReference type="Pfam" id="PF18754"/>
    </source>
</evidence>
<dbReference type="RefSeq" id="WP_007011590.1">
    <property type="nucleotide sequence ID" value="NZ_AGFM01000009.1"/>
</dbReference>
<dbReference type="KEGG" id="npn:JI59_16745"/>
<accession>G6E8K3</accession>
<dbReference type="Pfam" id="PF18754">
    <property type="entry name" value="Nmad3"/>
    <property type="match status" value="1"/>
</dbReference>
<comment type="caution">
    <text evidence="2">The sequence shown here is derived from an EMBL/GenBank/DDBJ whole genome shotgun (WGS) entry which is preliminary data.</text>
</comment>